<dbReference type="AlphaFoldDB" id="A0AAX3N937"/>
<gene>
    <name evidence="1" type="ORF">PUW23_25915</name>
    <name evidence="2" type="ORF">PUW25_26955</name>
</gene>
<sequence length="113" mass="12715">MRINMNTLKQILPCLPDGQTTSKTLSVGIFRAIEAAHELVDSSEVDWNSFTLAEAEEALDHAMAYECDEHIEHGDYANINSGNAIHEYLHSHNLIFQLKRSAPEKQTAAIQFF</sequence>
<evidence type="ECO:0000313" key="1">
    <source>
        <dbReference type="EMBL" id="WDH85275.1"/>
    </source>
</evidence>
<dbReference type="EMBL" id="CP118110">
    <property type="protein sequence ID" value="WDI05264.1"/>
    <property type="molecule type" value="Genomic_DNA"/>
</dbReference>
<dbReference type="EMBL" id="CP118102">
    <property type="protein sequence ID" value="WDH85275.1"/>
    <property type="molecule type" value="Genomic_DNA"/>
</dbReference>
<name>A0AAX3N937_9BACL</name>
<reference evidence="1 4" key="1">
    <citation type="submission" date="2023-02" db="EMBL/GenBank/DDBJ databases">
        <title>Pathogen: clinical or host-associated sample.</title>
        <authorList>
            <person name="Hergert J."/>
            <person name="Casey R."/>
            <person name="Wagner J."/>
            <person name="Young E.L."/>
            <person name="Oakeson K.F."/>
        </authorList>
    </citation>
    <scope>NUCLEOTIDE SEQUENCE</scope>
    <source>
        <strain evidence="2 4">2022CK-00829</strain>
        <strain evidence="1">2022CK-00830</strain>
        <plasmid evidence="1">unnamed1</plasmid>
        <plasmid evidence="2 4">unnamed2</plasmid>
    </source>
</reference>
<geneLocation type="plasmid" evidence="1 3">
    <name>unnamed1</name>
</geneLocation>
<proteinExistence type="predicted"/>
<keyword evidence="1" id="KW-0614">Plasmid</keyword>
<protein>
    <submittedName>
        <fullName evidence="1">Uncharacterized protein</fullName>
    </submittedName>
</protein>
<dbReference type="RefSeq" id="WP_205055048.1">
    <property type="nucleotide sequence ID" value="NZ_CP118102.1"/>
</dbReference>
<organism evidence="1 3">
    <name type="scientific">Paenibacillus urinalis</name>
    <dbReference type="NCBI Taxonomy" id="521520"/>
    <lineage>
        <taxon>Bacteria</taxon>
        <taxon>Bacillati</taxon>
        <taxon>Bacillota</taxon>
        <taxon>Bacilli</taxon>
        <taxon>Bacillales</taxon>
        <taxon>Paenibacillaceae</taxon>
        <taxon>Paenibacillus</taxon>
    </lineage>
</organism>
<geneLocation type="plasmid" evidence="2 4">
    <name>unnamed2</name>
</geneLocation>
<evidence type="ECO:0000313" key="4">
    <source>
        <dbReference type="Proteomes" id="UP001221519"/>
    </source>
</evidence>
<evidence type="ECO:0000313" key="2">
    <source>
        <dbReference type="EMBL" id="WDI05264.1"/>
    </source>
</evidence>
<accession>A0AAX3N937</accession>
<dbReference type="Proteomes" id="UP001220962">
    <property type="component" value="Plasmid unnamed1"/>
</dbReference>
<dbReference type="Proteomes" id="UP001221519">
    <property type="component" value="Plasmid unnamed2"/>
</dbReference>
<keyword evidence="4" id="KW-1185">Reference proteome</keyword>
<evidence type="ECO:0000313" key="3">
    <source>
        <dbReference type="Proteomes" id="UP001220962"/>
    </source>
</evidence>